<evidence type="ECO:0000256" key="6">
    <source>
        <dbReference type="SAM" id="SignalP"/>
    </source>
</evidence>
<feature type="compositionally biased region" description="Basic residues" evidence="5">
    <location>
        <begin position="623"/>
        <end position="633"/>
    </location>
</feature>
<dbReference type="Pfam" id="PF00090">
    <property type="entry name" value="TSP_1"/>
    <property type="match status" value="1"/>
</dbReference>
<dbReference type="InterPro" id="IPR013273">
    <property type="entry name" value="ADAMTS/ADAMTS-like"/>
</dbReference>
<dbReference type="PROSITE" id="PS50092">
    <property type="entry name" value="TSP1"/>
    <property type="match status" value="4"/>
</dbReference>
<dbReference type="GO" id="GO:0004222">
    <property type="term" value="F:metalloendopeptidase activity"/>
    <property type="evidence" value="ECO:0007669"/>
    <property type="project" value="TreeGrafter"/>
</dbReference>
<dbReference type="Proteomes" id="UP000887574">
    <property type="component" value="Unplaced"/>
</dbReference>
<dbReference type="InterPro" id="IPR045371">
    <property type="entry name" value="ADAMTS_CR_3"/>
</dbReference>
<dbReference type="PANTHER" id="PTHR13723">
    <property type="entry name" value="ADAMTS A DISINTEGRIN AND METALLOPROTEASE WITH THROMBOSPONDIN MOTIFS PROTEASE"/>
    <property type="match status" value="1"/>
</dbReference>
<dbReference type="InterPro" id="IPR036383">
    <property type="entry name" value="TSP1_rpt_sf"/>
</dbReference>
<feature type="signal peptide" evidence="6">
    <location>
        <begin position="1"/>
        <end position="19"/>
    </location>
</feature>
<protein>
    <submittedName>
        <fullName evidence="10">Uncharacterized protein</fullName>
    </submittedName>
</protein>
<dbReference type="Gene3D" id="2.60.120.830">
    <property type="match status" value="1"/>
</dbReference>
<keyword evidence="9" id="KW-1185">Reference proteome</keyword>
<feature type="domain" description="ADAMTS/ADAMTS-like Spacer 1" evidence="7">
    <location>
        <begin position="246"/>
        <end position="331"/>
    </location>
</feature>
<evidence type="ECO:0000259" key="8">
    <source>
        <dbReference type="Pfam" id="PF19236"/>
    </source>
</evidence>
<dbReference type="GO" id="GO:0030198">
    <property type="term" value="P:extracellular matrix organization"/>
    <property type="evidence" value="ECO:0007669"/>
    <property type="project" value="InterPro"/>
</dbReference>
<feature type="domain" description="ADAMTS/ADAMTS-like cysteine-rich" evidence="8">
    <location>
        <begin position="126"/>
        <end position="227"/>
    </location>
</feature>
<dbReference type="InterPro" id="IPR050439">
    <property type="entry name" value="ADAMTS_ADAMTS-like"/>
</dbReference>
<dbReference type="GO" id="GO:0006508">
    <property type="term" value="P:proteolysis"/>
    <property type="evidence" value="ECO:0007669"/>
    <property type="project" value="TreeGrafter"/>
</dbReference>
<evidence type="ECO:0000256" key="5">
    <source>
        <dbReference type="SAM" id="MobiDB-lite"/>
    </source>
</evidence>
<feature type="region of interest" description="Disordered" evidence="5">
    <location>
        <begin position="622"/>
        <end position="652"/>
    </location>
</feature>
<accession>A0A915DXP0</accession>
<evidence type="ECO:0000256" key="3">
    <source>
        <dbReference type="ARBA" id="ARBA00023157"/>
    </source>
</evidence>
<name>A0A915DXP0_9BILA</name>
<dbReference type="Pfam" id="PF19030">
    <property type="entry name" value="TSP1_ADAMTS"/>
    <property type="match status" value="4"/>
</dbReference>
<dbReference type="SUPFAM" id="SSF82895">
    <property type="entry name" value="TSP-1 type 1 repeat"/>
    <property type="match status" value="5"/>
</dbReference>
<keyword evidence="2" id="KW-0964">Secreted</keyword>
<dbReference type="Pfam" id="PF05986">
    <property type="entry name" value="ADAMTS_spacer1"/>
    <property type="match status" value="1"/>
</dbReference>
<dbReference type="InterPro" id="IPR000884">
    <property type="entry name" value="TSP1_rpt"/>
</dbReference>
<dbReference type="PRINTS" id="PR01857">
    <property type="entry name" value="ADAMTSFAMILY"/>
</dbReference>
<feature type="disulfide bond" evidence="4">
    <location>
        <begin position="93"/>
        <end position="123"/>
    </location>
</feature>
<keyword evidence="6" id="KW-0732">Signal</keyword>
<evidence type="ECO:0000313" key="9">
    <source>
        <dbReference type="Proteomes" id="UP000887574"/>
    </source>
</evidence>
<comment type="subcellular location">
    <subcellularLocation>
        <location evidence="1">Secreted</location>
    </subcellularLocation>
</comment>
<keyword evidence="3 4" id="KW-1015">Disulfide bond</keyword>
<dbReference type="GO" id="GO:0005576">
    <property type="term" value="C:extracellular region"/>
    <property type="evidence" value="ECO:0007669"/>
    <property type="project" value="UniProtKB-SubCell"/>
</dbReference>
<feature type="chain" id="PRO_5037610635" evidence="6">
    <location>
        <begin position="20"/>
        <end position="771"/>
    </location>
</feature>
<feature type="disulfide bond" evidence="4">
    <location>
        <begin position="89"/>
        <end position="118"/>
    </location>
</feature>
<dbReference type="AlphaFoldDB" id="A0A915DXP0"/>
<dbReference type="WBParaSite" id="jg24559">
    <property type="protein sequence ID" value="jg24559"/>
    <property type="gene ID" value="jg24559"/>
</dbReference>
<dbReference type="InterPro" id="IPR010294">
    <property type="entry name" value="ADAMTS_spacer1"/>
</dbReference>
<sequence length="771" mass="84917">MKQLLLALTLLSVVGLVVPFSLPFFSSYAEGHASEQVPLHPLSPKEADPESARVKRQAYQITVGDDVSITVDKGTESGVWGHWTQEKPCSRSCGGGVQVEKRDCNGECTGPSIRYISCNVEPCAVQTDFRAEQCSKHDDSPLDGNYFKWKPYAGKNKCELTCKPETASFYYKWADKVIDGTRCSDHATLSEAVCVDGVCLPVGCDGKIGSAAKSDKCGVCNGNDTTCKTVDGVFDERNLSQATMIPTKNNLAIKNATGHFYLNGNYQIQVLDKDVVAVGSTAFKYNNPAQSDGPTEKLTANGPLKEELTIALLYQPGGSKNSVIKYEFSVPLEDDVQYLYKPGQWSGCSVSCGAGVQTRTPFCIDKLTDQRVSDEVCDENNATKPEFEKPCQTVDCEAEWFLGDWEECSQTCGDNGWQYRVIYCHKVFADGRRITVSDGNCTEDRPAVKQTCNRFSCPEWQSGPWSACSEKCGEAKQYRSVTCRSQKEDEEGKLLPAEACDETGKAENQRSCNLGPCEGLNFHTSEWDLCEKCNDTQETRNVTCKDNSGRVYPLEKCLNDTLTEIPTDTRACATQAPCIYEWHTSQWSKCSTECGHGHKTRKVHCAINEIGDISIVEESQCQKRSRQPRKNASMRRNALVPTSLGRGTSAPRNVMVENNQDWWSASTTTRSQSLSGAMSLSSQPMNKNAMLTRAQPAKNLNSDVVPTTPPSLLANSSKAAPTVPFPTLAVAMTMSLKLQVPTKRDVWSMKELMKAAERRALQSLLLNLNVK</sequence>
<dbReference type="PANTHER" id="PTHR13723:SF281">
    <property type="entry name" value="PAPILIN"/>
    <property type="match status" value="1"/>
</dbReference>
<evidence type="ECO:0000256" key="4">
    <source>
        <dbReference type="PIRSR" id="PIRSR613273-3"/>
    </source>
</evidence>
<proteinExistence type="predicted"/>
<evidence type="ECO:0000313" key="10">
    <source>
        <dbReference type="WBParaSite" id="jg24559"/>
    </source>
</evidence>
<feature type="disulfide bond" evidence="4">
    <location>
        <begin position="104"/>
        <end position="108"/>
    </location>
</feature>
<evidence type="ECO:0000256" key="2">
    <source>
        <dbReference type="ARBA" id="ARBA00022525"/>
    </source>
</evidence>
<reference evidence="10" key="1">
    <citation type="submission" date="2022-11" db="UniProtKB">
        <authorList>
            <consortium name="WormBaseParasite"/>
        </authorList>
    </citation>
    <scope>IDENTIFICATION</scope>
</reference>
<dbReference type="GO" id="GO:0031012">
    <property type="term" value="C:extracellular matrix"/>
    <property type="evidence" value="ECO:0007669"/>
    <property type="project" value="TreeGrafter"/>
</dbReference>
<organism evidence="9 10">
    <name type="scientific">Ditylenchus dipsaci</name>
    <dbReference type="NCBI Taxonomy" id="166011"/>
    <lineage>
        <taxon>Eukaryota</taxon>
        <taxon>Metazoa</taxon>
        <taxon>Ecdysozoa</taxon>
        <taxon>Nematoda</taxon>
        <taxon>Chromadorea</taxon>
        <taxon>Rhabditida</taxon>
        <taxon>Tylenchina</taxon>
        <taxon>Tylenchomorpha</taxon>
        <taxon>Sphaerularioidea</taxon>
        <taxon>Anguinidae</taxon>
        <taxon>Anguininae</taxon>
        <taxon>Ditylenchus</taxon>
    </lineage>
</organism>
<dbReference type="SMART" id="SM00209">
    <property type="entry name" value="TSP1"/>
    <property type="match status" value="6"/>
</dbReference>
<dbReference type="Gene3D" id="2.20.100.10">
    <property type="entry name" value="Thrombospondin type-1 (TSP1) repeat"/>
    <property type="match status" value="5"/>
</dbReference>
<evidence type="ECO:0000256" key="1">
    <source>
        <dbReference type="ARBA" id="ARBA00004613"/>
    </source>
</evidence>
<evidence type="ECO:0000259" key="7">
    <source>
        <dbReference type="Pfam" id="PF05986"/>
    </source>
</evidence>
<dbReference type="Pfam" id="PF19236">
    <property type="entry name" value="ADAMTS_CR_3"/>
    <property type="match status" value="1"/>
</dbReference>